<evidence type="ECO:0000256" key="5">
    <source>
        <dbReference type="RuleBase" id="RU003682"/>
    </source>
</evidence>
<proteinExistence type="inferred from homology"/>
<comment type="similarity">
    <text evidence="1 5">Belongs to the iron/ascorbate-dependent oxidoreductase family.</text>
</comment>
<dbReference type="Pfam" id="PF03171">
    <property type="entry name" value="2OG-FeII_Oxy"/>
    <property type="match status" value="1"/>
</dbReference>
<dbReference type="AlphaFoldDB" id="A0A1E7Q3M6"/>
<dbReference type="STRING" id="1628148.BI198_03130"/>
<reference evidence="8" key="1">
    <citation type="submission" date="2016-09" db="EMBL/GenBank/DDBJ databases">
        <authorList>
            <person name="Wan X."/>
            <person name="Hou S."/>
        </authorList>
    </citation>
    <scope>NUCLEOTIDE SEQUENCE [LARGE SCALE GENOMIC DNA]</scope>
    <source>
        <strain evidence="8">KH87</strain>
    </source>
</reference>
<comment type="caution">
    <text evidence="7">The sequence shown here is derived from an EMBL/GenBank/DDBJ whole genome shotgun (WGS) entry which is preliminary data.</text>
</comment>
<feature type="domain" description="Fe2OG dioxygenase" evidence="6">
    <location>
        <begin position="175"/>
        <end position="274"/>
    </location>
</feature>
<dbReference type="Gene3D" id="2.60.120.330">
    <property type="entry name" value="B-lactam Antibiotic, Isopenicillin N Synthase, Chain"/>
    <property type="match status" value="1"/>
</dbReference>
<dbReference type="PRINTS" id="PR00682">
    <property type="entry name" value="IPNSYNTHASE"/>
</dbReference>
<gene>
    <name evidence="7" type="ORF">BI198_03130</name>
</gene>
<evidence type="ECO:0000256" key="2">
    <source>
        <dbReference type="ARBA" id="ARBA00022723"/>
    </source>
</evidence>
<keyword evidence="4 5" id="KW-0408">Iron</keyword>
<keyword evidence="2 5" id="KW-0479">Metal-binding</keyword>
<dbReference type="InterPro" id="IPR005123">
    <property type="entry name" value="Oxoglu/Fe-dep_dioxygenase_dom"/>
</dbReference>
<dbReference type="PROSITE" id="PS51471">
    <property type="entry name" value="FE2OG_OXY"/>
    <property type="match status" value="1"/>
</dbReference>
<evidence type="ECO:0000313" key="8">
    <source>
        <dbReference type="Proteomes" id="UP000242258"/>
    </source>
</evidence>
<keyword evidence="3 5" id="KW-0560">Oxidoreductase</keyword>
<dbReference type="PANTHER" id="PTHR10209">
    <property type="entry name" value="OXIDOREDUCTASE, 2OG-FE II OXYGENASE FAMILY PROTEIN"/>
    <property type="match status" value="1"/>
</dbReference>
<dbReference type="InterPro" id="IPR027443">
    <property type="entry name" value="IPNS-like_sf"/>
</dbReference>
<protein>
    <submittedName>
        <fullName evidence="7">2-oxobutyrate oxidase</fullName>
    </submittedName>
</protein>
<dbReference type="Proteomes" id="UP000242258">
    <property type="component" value="Unassembled WGS sequence"/>
</dbReference>
<evidence type="ECO:0000259" key="6">
    <source>
        <dbReference type="PROSITE" id="PS51471"/>
    </source>
</evidence>
<evidence type="ECO:0000256" key="3">
    <source>
        <dbReference type="ARBA" id="ARBA00023002"/>
    </source>
</evidence>
<dbReference type="RefSeq" id="WP_070048240.1">
    <property type="nucleotide sequence ID" value="NZ_CBCSDO010000001.1"/>
</dbReference>
<dbReference type="EMBL" id="MKEK01000001">
    <property type="protein sequence ID" value="OEY68673.1"/>
    <property type="molecule type" value="Genomic_DNA"/>
</dbReference>
<evidence type="ECO:0000256" key="4">
    <source>
        <dbReference type="ARBA" id="ARBA00023004"/>
    </source>
</evidence>
<keyword evidence="8" id="KW-1185">Reference proteome</keyword>
<dbReference type="Pfam" id="PF14226">
    <property type="entry name" value="DIOX_N"/>
    <property type="match status" value="1"/>
</dbReference>
<evidence type="ECO:0000256" key="1">
    <source>
        <dbReference type="ARBA" id="ARBA00008056"/>
    </source>
</evidence>
<dbReference type="PANTHER" id="PTHR10209:SF885">
    <property type="entry name" value="2OG-FE(II) OXYGENASE FAMILY, PUTATIVE (AFU_ORTHOLOGUE AFUA_2G00750)-RELATED"/>
    <property type="match status" value="1"/>
</dbReference>
<name>A0A1E7Q3M6_9GAMM</name>
<dbReference type="SUPFAM" id="SSF51197">
    <property type="entry name" value="Clavaminate synthase-like"/>
    <property type="match status" value="1"/>
</dbReference>
<sequence length="335" mass="36725">MSQLNLPVLDLSLWYAKGESRQRFLQQLAVAARDVGFFYLTGHGLTLEQQQHILQLAKQFFALSDAEKQAVQMVQSAHFRGYTRLGGELTQGQADQREQFDIMNEQKALTITPTMPAWQRLIGPNQWPTALPELQPALLQWQQQLSDLTVTLLTAFAQVLQQPDNAFADTVKDGPYSHMKLIRYPGTATAQNQGVGAHKDPGYLTLVLQDQQSGLEVLTDNGWVGAAPLPGAFVVNIGELLELASNGYLKATMHRVVSPPAGIERLSCAFFMAAQLDATVPLLALPAELAAQAKGPASDPTNPLFYQVGENVLKGRLRSHTDVAKKHYSSLIAVD</sequence>
<dbReference type="GO" id="GO:0046872">
    <property type="term" value="F:metal ion binding"/>
    <property type="evidence" value="ECO:0007669"/>
    <property type="project" value="UniProtKB-KW"/>
</dbReference>
<dbReference type="InterPro" id="IPR026992">
    <property type="entry name" value="DIOX_N"/>
</dbReference>
<organism evidence="7 8">
    <name type="scientific">Rheinheimera salexigens</name>
    <dbReference type="NCBI Taxonomy" id="1628148"/>
    <lineage>
        <taxon>Bacteria</taxon>
        <taxon>Pseudomonadati</taxon>
        <taxon>Pseudomonadota</taxon>
        <taxon>Gammaproteobacteria</taxon>
        <taxon>Chromatiales</taxon>
        <taxon>Chromatiaceae</taxon>
        <taxon>Rheinheimera</taxon>
    </lineage>
</organism>
<evidence type="ECO:0000313" key="7">
    <source>
        <dbReference type="EMBL" id="OEY68673.1"/>
    </source>
</evidence>
<accession>A0A1E7Q3M6</accession>
<dbReference type="InterPro" id="IPR044861">
    <property type="entry name" value="IPNS-like_FE2OG_OXY"/>
</dbReference>
<dbReference type="OrthoDB" id="21825at2"/>
<dbReference type="GO" id="GO:0016491">
    <property type="term" value="F:oxidoreductase activity"/>
    <property type="evidence" value="ECO:0007669"/>
    <property type="project" value="UniProtKB-KW"/>
</dbReference>